<dbReference type="InterPro" id="IPR040023">
    <property type="entry name" value="WBP4"/>
</dbReference>
<proteinExistence type="predicted"/>
<feature type="compositionally biased region" description="Low complexity" evidence="6">
    <location>
        <begin position="150"/>
        <end position="164"/>
    </location>
</feature>
<dbReference type="GO" id="GO:0003723">
    <property type="term" value="F:RNA binding"/>
    <property type="evidence" value="ECO:0007669"/>
    <property type="project" value="TreeGrafter"/>
</dbReference>
<name>A0A1Y1VZN4_9FUNG</name>
<dbReference type="PROSITE" id="PS50171">
    <property type="entry name" value="ZF_MATRIN"/>
    <property type="match status" value="1"/>
</dbReference>
<dbReference type="SMART" id="SM00451">
    <property type="entry name" value="ZnF_U1"/>
    <property type="match status" value="1"/>
</dbReference>
<dbReference type="GO" id="GO:0071011">
    <property type="term" value="C:precatalytic spliceosome"/>
    <property type="evidence" value="ECO:0007669"/>
    <property type="project" value="TreeGrafter"/>
</dbReference>
<dbReference type="SUPFAM" id="SSF57667">
    <property type="entry name" value="beta-beta-alpha zinc fingers"/>
    <property type="match status" value="1"/>
</dbReference>
<accession>A0A1Y1VZN4</accession>
<feature type="region of interest" description="Disordered" evidence="6">
    <location>
        <begin position="202"/>
        <end position="235"/>
    </location>
</feature>
<dbReference type="GO" id="GO:0000398">
    <property type="term" value="P:mRNA splicing, via spliceosome"/>
    <property type="evidence" value="ECO:0007669"/>
    <property type="project" value="InterPro"/>
</dbReference>
<dbReference type="GeneID" id="63802420"/>
<evidence type="ECO:0000256" key="2">
    <source>
        <dbReference type="ARBA" id="ARBA00022723"/>
    </source>
</evidence>
<comment type="caution">
    <text evidence="8">The sequence shown here is derived from an EMBL/GenBank/DDBJ whole genome shotgun (WGS) entry which is preliminary data.</text>
</comment>
<feature type="compositionally biased region" description="Basic residues" evidence="6">
    <location>
        <begin position="222"/>
        <end position="235"/>
    </location>
</feature>
<keyword evidence="2" id="KW-0479">Metal-binding</keyword>
<dbReference type="InterPro" id="IPR003604">
    <property type="entry name" value="Matrin/U1-like-C_Znf_C2H2"/>
</dbReference>
<feature type="domain" description="Matrin-type" evidence="7">
    <location>
        <begin position="15"/>
        <end position="46"/>
    </location>
</feature>
<evidence type="ECO:0000256" key="1">
    <source>
        <dbReference type="ARBA" id="ARBA00004123"/>
    </source>
</evidence>
<feature type="compositionally biased region" description="Basic and acidic residues" evidence="6">
    <location>
        <begin position="109"/>
        <end position="122"/>
    </location>
</feature>
<dbReference type="AlphaFoldDB" id="A0A1Y1VZN4"/>
<keyword evidence="5" id="KW-0539">Nucleus</keyword>
<sequence length="235" mass="25364">MSQKRKAPWDRNTKYWCRYCSIFVHDNSSSRRIHESGVKHKENVQRYLRNIDETAETAAKAESALQRQLDKIEQAASDAYSKDVGSTTASQPAAKLPPAPPEPVEEAEPTEKQKEPAVDSRPADIGLVGGWEVVGEEEDESAGGTRSSHTAADGGAATPAADEPASQKPLNQLRGSEWLDDEDVGNPEAFEVAEKTLLLRGSDSNGAHAADNDAAAGASGLFKKRRVGSRNARKK</sequence>
<comment type="subcellular location">
    <subcellularLocation>
        <location evidence="1">Nucleus</location>
    </subcellularLocation>
</comment>
<evidence type="ECO:0000256" key="4">
    <source>
        <dbReference type="ARBA" id="ARBA00022833"/>
    </source>
</evidence>
<protein>
    <recommendedName>
        <fullName evidence="7">Matrin-type domain-containing protein</fullName>
    </recommendedName>
</protein>
<evidence type="ECO:0000313" key="8">
    <source>
        <dbReference type="EMBL" id="ORX66314.1"/>
    </source>
</evidence>
<dbReference type="OrthoDB" id="191651at2759"/>
<dbReference type="Gene3D" id="3.30.160.60">
    <property type="entry name" value="Classic Zinc Finger"/>
    <property type="match status" value="1"/>
</dbReference>
<evidence type="ECO:0000256" key="5">
    <source>
        <dbReference type="ARBA" id="ARBA00023242"/>
    </source>
</evidence>
<evidence type="ECO:0000256" key="3">
    <source>
        <dbReference type="ARBA" id="ARBA00022771"/>
    </source>
</evidence>
<organism evidence="8 9">
    <name type="scientific">Linderina pennispora</name>
    <dbReference type="NCBI Taxonomy" id="61395"/>
    <lineage>
        <taxon>Eukaryota</taxon>
        <taxon>Fungi</taxon>
        <taxon>Fungi incertae sedis</taxon>
        <taxon>Zoopagomycota</taxon>
        <taxon>Kickxellomycotina</taxon>
        <taxon>Kickxellomycetes</taxon>
        <taxon>Kickxellales</taxon>
        <taxon>Kickxellaceae</taxon>
        <taxon>Linderina</taxon>
    </lineage>
</organism>
<feature type="region of interest" description="Disordered" evidence="6">
    <location>
        <begin position="76"/>
        <end position="188"/>
    </location>
</feature>
<feature type="compositionally biased region" description="Low complexity" evidence="6">
    <location>
        <begin position="202"/>
        <end position="220"/>
    </location>
</feature>
<keyword evidence="3" id="KW-0863">Zinc-finger</keyword>
<dbReference type="STRING" id="61395.A0A1Y1VZN4"/>
<dbReference type="EMBL" id="MCFD01000016">
    <property type="protein sequence ID" value="ORX66314.1"/>
    <property type="molecule type" value="Genomic_DNA"/>
</dbReference>
<dbReference type="Proteomes" id="UP000193922">
    <property type="component" value="Unassembled WGS sequence"/>
</dbReference>
<dbReference type="InterPro" id="IPR036236">
    <property type="entry name" value="Znf_C2H2_sf"/>
</dbReference>
<dbReference type="PANTHER" id="PTHR13173">
    <property type="entry name" value="WW DOMAIN BINDING PROTEIN 4"/>
    <property type="match status" value="1"/>
</dbReference>
<reference evidence="8 9" key="1">
    <citation type="submission" date="2016-07" db="EMBL/GenBank/DDBJ databases">
        <title>Pervasive Adenine N6-methylation of Active Genes in Fungi.</title>
        <authorList>
            <consortium name="DOE Joint Genome Institute"/>
            <person name="Mondo S.J."/>
            <person name="Dannebaum R.O."/>
            <person name="Kuo R.C."/>
            <person name="Labutti K."/>
            <person name="Haridas S."/>
            <person name="Kuo A."/>
            <person name="Salamov A."/>
            <person name="Ahrendt S.R."/>
            <person name="Lipzen A."/>
            <person name="Sullivan W."/>
            <person name="Andreopoulos W.B."/>
            <person name="Clum A."/>
            <person name="Lindquist E."/>
            <person name="Daum C."/>
            <person name="Ramamoorthy G.K."/>
            <person name="Gryganskyi A."/>
            <person name="Culley D."/>
            <person name="Magnuson J.K."/>
            <person name="James T.Y."/>
            <person name="O'Malley M.A."/>
            <person name="Stajich J.E."/>
            <person name="Spatafora J.W."/>
            <person name="Visel A."/>
            <person name="Grigoriev I.V."/>
        </authorList>
    </citation>
    <scope>NUCLEOTIDE SEQUENCE [LARGE SCALE GENOMIC DNA]</scope>
    <source>
        <strain evidence="8 9">ATCC 12442</strain>
    </source>
</reference>
<dbReference type="InterPro" id="IPR000690">
    <property type="entry name" value="Matrin/U1-C_Znf_C2H2"/>
</dbReference>
<gene>
    <name evidence="8" type="ORF">DL89DRAFT_260338</name>
</gene>
<evidence type="ECO:0000256" key="6">
    <source>
        <dbReference type="SAM" id="MobiDB-lite"/>
    </source>
</evidence>
<keyword evidence="9" id="KW-1185">Reference proteome</keyword>
<evidence type="ECO:0000259" key="7">
    <source>
        <dbReference type="PROSITE" id="PS50171"/>
    </source>
</evidence>
<dbReference type="PANTHER" id="PTHR13173:SF10">
    <property type="entry name" value="WW DOMAIN-BINDING PROTEIN 4"/>
    <property type="match status" value="1"/>
</dbReference>
<keyword evidence="4" id="KW-0862">Zinc</keyword>
<dbReference type="RefSeq" id="XP_040740324.1">
    <property type="nucleotide sequence ID" value="XM_040885772.1"/>
</dbReference>
<evidence type="ECO:0000313" key="9">
    <source>
        <dbReference type="Proteomes" id="UP000193922"/>
    </source>
</evidence>
<dbReference type="Pfam" id="PF06220">
    <property type="entry name" value="zf-U1"/>
    <property type="match status" value="1"/>
</dbReference>
<dbReference type="InterPro" id="IPR013085">
    <property type="entry name" value="U1-CZ_Znf_C2H2"/>
</dbReference>
<dbReference type="GO" id="GO:0008270">
    <property type="term" value="F:zinc ion binding"/>
    <property type="evidence" value="ECO:0007669"/>
    <property type="project" value="UniProtKB-KW"/>
</dbReference>